<gene>
    <name evidence="1" type="ORF">ROV92_07855</name>
</gene>
<comment type="caution">
    <text evidence="1">The sequence shown here is derived from an EMBL/GenBank/DDBJ whole genome shotgun (WGS) entry which is preliminary data.</text>
</comment>
<proteinExistence type="predicted"/>
<dbReference type="AlphaFoldDB" id="A0AAJ2MYV2"/>
<accession>A0AAJ2MYV2</accession>
<evidence type="ECO:0000313" key="1">
    <source>
        <dbReference type="EMBL" id="MDT3467909.1"/>
    </source>
</evidence>
<dbReference type="EMBL" id="JAVSKO010000003">
    <property type="protein sequence ID" value="MDT3467909.1"/>
    <property type="molecule type" value="Genomic_DNA"/>
</dbReference>
<evidence type="ECO:0000313" key="2">
    <source>
        <dbReference type="Proteomes" id="UP001251948"/>
    </source>
</evidence>
<reference evidence="1" key="1">
    <citation type="submission" date="2023-07" db="EMBL/GenBank/DDBJ databases">
        <title>Comparative genomics of clinical Stenotrophomonas maltophilia isolates reveals regions of diversity which correlate with colonization and persistence in vivo.</title>
        <authorList>
            <person name="Mcdaniel M.S."/>
            <person name="Swords W.E."/>
            <person name="Sumpter N.A."/>
            <person name="Lindgren N.R."/>
            <person name="Billiot C.E."/>
        </authorList>
    </citation>
    <scope>NUCLEOTIDE SEQUENCE</scope>
    <source>
        <strain evidence="1">Ism4</strain>
    </source>
</reference>
<name>A0AAJ2MYV2_STEMA</name>
<dbReference type="Proteomes" id="UP001251948">
    <property type="component" value="Unassembled WGS sequence"/>
</dbReference>
<organism evidence="1 2">
    <name type="scientific">Stenotrophomonas maltophilia</name>
    <name type="common">Pseudomonas maltophilia</name>
    <name type="synonym">Xanthomonas maltophilia</name>
    <dbReference type="NCBI Taxonomy" id="40324"/>
    <lineage>
        <taxon>Bacteria</taxon>
        <taxon>Pseudomonadati</taxon>
        <taxon>Pseudomonadota</taxon>
        <taxon>Gammaproteobacteria</taxon>
        <taxon>Lysobacterales</taxon>
        <taxon>Lysobacteraceae</taxon>
        <taxon>Stenotrophomonas</taxon>
        <taxon>Stenotrophomonas maltophilia group</taxon>
    </lineage>
</organism>
<sequence>MSAPRRPLYRRGEVLLQPEMTDGTVAAWLDPGQRVEVAHGIWAERLRPSVCLSHDSPQEAAGTEHIDTASRCRENTRHSAEKLDGARTAVRDVEGCTFTRLEAHGQPRLLVDITIESTTLESHQLAIDPARSHKPNAVNSHFNEAKIGNPYSDAPLIQVDFTRSGSRANGYSAPVMGRYAARFPNDSGLQLNLIAQHCPCGVDHAENSAKKRERQGKSLLQLNACHFGPVCVQCRADHSLKQSLFRLAWLAVALISAAVIPLRIAEIHAAHAERDAAKARWAASTSVRG</sequence>
<protein>
    <submittedName>
        <fullName evidence="1">Uncharacterized protein</fullName>
    </submittedName>
</protein>
<dbReference type="RefSeq" id="WP_312561452.1">
    <property type="nucleotide sequence ID" value="NZ_JAVSKO010000003.1"/>
</dbReference>